<comment type="caution">
    <text evidence="3">The sequence shown here is derived from an EMBL/GenBank/DDBJ whole genome shotgun (WGS) entry which is preliminary data.</text>
</comment>
<dbReference type="AlphaFoldDB" id="A0A9J6RQC2"/>
<evidence type="ECO:0000313" key="3">
    <source>
        <dbReference type="EMBL" id="MCZ0866237.1"/>
    </source>
</evidence>
<accession>A0A9J6RQC2</accession>
<feature type="chain" id="PRO_5039940540" evidence="1">
    <location>
        <begin position="24"/>
        <end position="153"/>
    </location>
</feature>
<dbReference type="InterPro" id="IPR013424">
    <property type="entry name" value="Ice-binding_C"/>
</dbReference>
<feature type="signal peptide" evidence="1">
    <location>
        <begin position="1"/>
        <end position="23"/>
    </location>
</feature>
<protein>
    <submittedName>
        <fullName evidence="3">PEP-CTERM sorting domain-containing protein</fullName>
    </submittedName>
</protein>
<keyword evidence="4" id="KW-1185">Reference proteome</keyword>
<dbReference type="Pfam" id="PF07589">
    <property type="entry name" value="PEP-CTERM"/>
    <property type="match status" value="1"/>
</dbReference>
<dbReference type="EMBL" id="JAPTGG010000011">
    <property type="protein sequence ID" value="MCZ0866237.1"/>
    <property type="molecule type" value="Genomic_DNA"/>
</dbReference>
<evidence type="ECO:0000259" key="2">
    <source>
        <dbReference type="Pfam" id="PF07589"/>
    </source>
</evidence>
<dbReference type="NCBIfam" id="TIGR02595">
    <property type="entry name" value="PEP_CTERM"/>
    <property type="match status" value="1"/>
</dbReference>
<organism evidence="3 4">
    <name type="scientific">Dasania phycosphaerae</name>
    <dbReference type="NCBI Taxonomy" id="2950436"/>
    <lineage>
        <taxon>Bacteria</taxon>
        <taxon>Pseudomonadati</taxon>
        <taxon>Pseudomonadota</taxon>
        <taxon>Gammaproteobacteria</taxon>
        <taxon>Cellvibrionales</taxon>
        <taxon>Spongiibacteraceae</taxon>
        <taxon>Dasania</taxon>
    </lineage>
</organism>
<evidence type="ECO:0000313" key="4">
    <source>
        <dbReference type="Proteomes" id="UP001069090"/>
    </source>
</evidence>
<sequence length="153" mass="16391">MNNLLKIIATVLLISTAAPSAFAGLVEAEFSFGWSGNRNHHGTLSGNDVDGDGYLRFDELSTFSVVGTYNINMGNLFDIGDIDLLNQIWEPNAVSWQGTADTAFMTWLGRSHSCTTYNNCGADITITNVPEPGSLVLLALGLIGLGVARHSQK</sequence>
<name>A0A9J6RQC2_9GAMM</name>
<reference evidence="3 4" key="1">
    <citation type="submission" date="2022-12" db="EMBL/GenBank/DDBJ databases">
        <title>Dasania phycosphaerae sp. nov., isolated from particulate material of the south coast of Korea.</title>
        <authorList>
            <person name="Jiang Y."/>
        </authorList>
    </citation>
    <scope>NUCLEOTIDE SEQUENCE [LARGE SCALE GENOMIC DNA]</scope>
    <source>
        <strain evidence="3 4">GY-19</strain>
    </source>
</reference>
<evidence type="ECO:0000256" key="1">
    <source>
        <dbReference type="SAM" id="SignalP"/>
    </source>
</evidence>
<dbReference type="Proteomes" id="UP001069090">
    <property type="component" value="Unassembled WGS sequence"/>
</dbReference>
<dbReference type="RefSeq" id="WP_258332400.1">
    <property type="nucleotide sequence ID" value="NZ_JAPTGG010000011.1"/>
</dbReference>
<feature type="domain" description="Ice-binding protein C-terminal" evidence="2">
    <location>
        <begin position="129"/>
        <end position="149"/>
    </location>
</feature>
<keyword evidence="1" id="KW-0732">Signal</keyword>
<proteinExistence type="predicted"/>
<gene>
    <name evidence="3" type="ORF">O0V09_13585</name>
</gene>